<feature type="domain" description="Glycosyltransferase 2-like" evidence="10">
    <location>
        <begin position="4"/>
        <end position="124"/>
    </location>
</feature>
<keyword evidence="12" id="KW-1185">Reference proteome</keyword>
<comment type="catalytic activity">
    <reaction evidence="8">
        <text>(2R)-3-phosphoglycerate + UDP-alpha-D-glucose = (2R)-2-O-(alpha-D-glucopyranosyl)-3-phospho-glycerate + UDP + H(+)</text>
        <dbReference type="Rhea" id="RHEA:31319"/>
        <dbReference type="ChEBI" id="CHEBI:15378"/>
        <dbReference type="ChEBI" id="CHEBI:58223"/>
        <dbReference type="ChEBI" id="CHEBI:58272"/>
        <dbReference type="ChEBI" id="CHEBI:58885"/>
        <dbReference type="ChEBI" id="CHEBI:62600"/>
        <dbReference type="EC" id="2.4.1.266"/>
    </reaction>
    <physiologicalReaction direction="left-to-right" evidence="8">
        <dbReference type="Rhea" id="RHEA:31320"/>
    </physiologicalReaction>
</comment>
<evidence type="ECO:0000256" key="3">
    <source>
        <dbReference type="ARBA" id="ARBA00022676"/>
    </source>
</evidence>
<evidence type="ECO:0000256" key="9">
    <source>
        <dbReference type="ARBA" id="ARBA00048997"/>
    </source>
</evidence>
<evidence type="ECO:0000256" key="8">
    <source>
        <dbReference type="ARBA" id="ARBA00048689"/>
    </source>
</evidence>
<dbReference type="InterPro" id="IPR050256">
    <property type="entry name" value="Glycosyltransferase_2"/>
</dbReference>
<name>A0A8A7KKX6_9FIRM</name>
<dbReference type="EMBL" id="CP046640">
    <property type="protein sequence ID" value="QTL98502.1"/>
    <property type="molecule type" value="Genomic_DNA"/>
</dbReference>
<evidence type="ECO:0000256" key="2">
    <source>
        <dbReference type="ARBA" id="ARBA00006739"/>
    </source>
</evidence>
<organism evidence="11 12">
    <name type="scientific">Iocasia fonsfrigidae</name>
    <dbReference type="NCBI Taxonomy" id="2682810"/>
    <lineage>
        <taxon>Bacteria</taxon>
        <taxon>Bacillati</taxon>
        <taxon>Bacillota</taxon>
        <taxon>Clostridia</taxon>
        <taxon>Halanaerobiales</taxon>
        <taxon>Halanaerobiaceae</taxon>
        <taxon>Iocasia</taxon>
    </lineage>
</organism>
<evidence type="ECO:0000256" key="1">
    <source>
        <dbReference type="ARBA" id="ARBA00001946"/>
    </source>
</evidence>
<evidence type="ECO:0000256" key="4">
    <source>
        <dbReference type="ARBA" id="ARBA00022679"/>
    </source>
</evidence>
<dbReference type="KEGG" id="ifn:GM661_11240"/>
<comment type="similarity">
    <text evidence="2">Belongs to the glycosyltransferase 2 family.</text>
</comment>
<gene>
    <name evidence="11" type="ORF">GM661_11240</name>
</gene>
<dbReference type="AlphaFoldDB" id="A0A8A7KKX6"/>
<dbReference type="Pfam" id="PF00535">
    <property type="entry name" value="Glycos_transf_2"/>
    <property type="match status" value="1"/>
</dbReference>
<dbReference type="PANTHER" id="PTHR48090">
    <property type="entry name" value="UNDECAPRENYL-PHOSPHATE 4-DEOXY-4-FORMAMIDO-L-ARABINOSE TRANSFERASE-RELATED"/>
    <property type="match status" value="1"/>
</dbReference>
<keyword evidence="5" id="KW-0460">Magnesium</keyword>
<dbReference type="GO" id="GO:0016757">
    <property type="term" value="F:glycosyltransferase activity"/>
    <property type="evidence" value="ECO:0007669"/>
    <property type="project" value="UniProtKB-KW"/>
</dbReference>
<dbReference type="InterPro" id="IPR001173">
    <property type="entry name" value="Glyco_trans_2-like"/>
</dbReference>
<dbReference type="CDD" id="cd04179">
    <property type="entry name" value="DPM_DPG-synthase_like"/>
    <property type="match status" value="1"/>
</dbReference>
<dbReference type="Gene3D" id="3.90.550.10">
    <property type="entry name" value="Spore Coat Polysaccharide Biosynthesis Protein SpsA, Chain A"/>
    <property type="match status" value="1"/>
</dbReference>
<evidence type="ECO:0000256" key="6">
    <source>
        <dbReference type="ARBA" id="ARBA00039022"/>
    </source>
</evidence>
<evidence type="ECO:0000313" key="11">
    <source>
        <dbReference type="EMBL" id="QTL98502.1"/>
    </source>
</evidence>
<dbReference type="Proteomes" id="UP000665020">
    <property type="component" value="Chromosome"/>
</dbReference>
<evidence type="ECO:0000313" key="12">
    <source>
        <dbReference type="Proteomes" id="UP000665020"/>
    </source>
</evidence>
<dbReference type="EC" id="2.4.1.266" evidence="6"/>
<evidence type="ECO:0000259" key="10">
    <source>
        <dbReference type="Pfam" id="PF00535"/>
    </source>
</evidence>
<comment type="catalytic activity">
    <reaction evidence="9">
        <text>an NDP-alpha-D-glucose + (2R)-3-phosphoglycerate = (2R)-2-O-(alpha-D-glucopyranosyl)-3-phospho-glycerate + a ribonucleoside 5'-diphosphate + H(+)</text>
        <dbReference type="Rhea" id="RHEA:47244"/>
        <dbReference type="ChEBI" id="CHEBI:15378"/>
        <dbReference type="ChEBI" id="CHEBI:57930"/>
        <dbReference type="ChEBI" id="CHEBI:58272"/>
        <dbReference type="ChEBI" id="CHEBI:62600"/>
        <dbReference type="ChEBI" id="CHEBI:76533"/>
        <dbReference type="EC" id="2.4.1.266"/>
    </reaction>
    <physiologicalReaction direction="left-to-right" evidence="9">
        <dbReference type="Rhea" id="RHEA:47245"/>
    </physiologicalReaction>
</comment>
<accession>A0A8A7KKX6</accession>
<keyword evidence="4" id="KW-0808">Transferase</keyword>
<protein>
    <recommendedName>
        <fullName evidence="7">Glucosyl-3-phosphoglycerate synthase</fullName>
        <ecNumber evidence="6">2.4.1.266</ecNumber>
    </recommendedName>
</protein>
<reference evidence="11" key="1">
    <citation type="submission" date="2019-12" db="EMBL/GenBank/DDBJ databases">
        <authorList>
            <person name="zhang j."/>
            <person name="sun C.M."/>
        </authorList>
    </citation>
    <scope>NUCLEOTIDE SEQUENCE</scope>
    <source>
        <strain evidence="11">NS-1</strain>
    </source>
</reference>
<evidence type="ECO:0000256" key="5">
    <source>
        <dbReference type="ARBA" id="ARBA00022842"/>
    </source>
</evidence>
<sequence>MNISIIIPAYNEEDIIGKTLDALEKINNITEIIVVDDGSTDNTPLLCNRNRVRLINLVQNQGKGRAVEVGVRESQGDIIVLLDADLGDSAREVEKLAKPIIAGEVDLTIALLTIKGGGVGLLRKFADFSLKTITGLAMKAPLSGQRAFKRKILPLITPFYNGYGLEIGMDLLILKNNIQYKEVPCNFKHRVSGKDLSGFIHRGKQFKEVLSVLWSFKNNIV</sequence>
<evidence type="ECO:0000256" key="7">
    <source>
        <dbReference type="ARBA" id="ARBA00040894"/>
    </source>
</evidence>
<dbReference type="RefSeq" id="WP_230866921.1">
    <property type="nucleotide sequence ID" value="NZ_CP046640.1"/>
</dbReference>
<dbReference type="SUPFAM" id="SSF53448">
    <property type="entry name" value="Nucleotide-diphospho-sugar transferases"/>
    <property type="match status" value="1"/>
</dbReference>
<keyword evidence="3" id="KW-0328">Glycosyltransferase</keyword>
<proteinExistence type="inferred from homology"/>
<dbReference type="InterPro" id="IPR029044">
    <property type="entry name" value="Nucleotide-diphossugar_trans"/>
</dbReference>
<dbReference type="PANTHER" id="PTHR48090:SF10">
    <property type="entry name" value="GLUCOSYL-3-PHOSPHOGLYCERATE SYNTHASE"/>
    <property type="match status" value="1"/>
</dbReference>
<comment type="cofactor">
    <cofactor evidence="1">
        <name>Mg(2+)</name>
        <dbReference type="ChEBI" id="CHEBI:18420"/>
    </cofactor>
</comment>